<evidence type="ECO:0000256" key="9">
    <source>
        <dbReference type="ARBA" id="ARBA00022516"/>
    </source>
</evidence>
<feature type="transmembrane region" description="Helical" evidence="24">
    <location>
        <begin position="82"/>
        <end position="101"/>
    </location>
</feature>
<keyword evidence="15 24" id="KW-0472">Membrane</keyword>
<keyword evidence="9" id="KW-0444">Lipid biosynthesis</keyword>
<comment type="subcellular location">
    <subcellularLocation>
        <location evidence="2">Cell membrane</location>
        <topology evidence="2">Multi-pass membrane protein</topology>
    </subcellularLocation>
</comment>
<evidence type="ECO:0000313" key="26">
    <source>
        <dbReference type="Proteomes" id="UP000215405"/>
    </source>
</evidence>
<evidence type="ECO:0000256" key="16">
    <source>
        <dbReference type="ARBA" id="ARBA00023209"/>
    </source>
</evidence>
<keyword evidence="11 24" id="KW-0812">Transmembrane</keyword>
<dbReference type="PANTHER" id="PTHR46382:SF1">
    <property type="entry name" value="PHOSPHATIDATE CYTIDYLYLTRANSFERASE"/>
    <property type="match status" value="1"/>
</dbReference>
<evidence type="ECO:0000256" key="22">
    <source>
        <dbReference type="ARBA" id="ARBA00032743"/>
    </source>
</evidence>
<keyword evidence="8" id="KW-1003">Cell membrane</keyword>
<evidence type="ECO:0000256" key="18">
    <source>
        <dbReference type="ARBA" id="ARBA00029893"/>
    </source>
</evidence>
<dbReference type="Pfam" id="PF01148">
    <property type="entry name" value="CTP_transf_1"/>
    <property type="match status" value="1"/>
</dbReference>
<feature type="transmembrane region" description="Helical" evidence="24">
    <location>
        <begin position="33"/>
        <end position="50"/>
    </location>
</feature>
<evidence type="ECO:0000256" key="8">
    <source>
        <dbReference type="ARBA" id="ARBA00022475"/>
    </source>
</evidence>
<keyword evidence="14" id="KW-0443">Lipid metabolism</keyword>
<comment type="pathway">
    <text evidence="3">Phospholipid metabolism; CDP-diacylglycerol biosynthesis; CDP-diacylglycerol from sn-glycerol 3-phosphate: step 3/3.</text>
</comment>
<protein>
    <recommendedName>
        <fullName evidence="7">Phosphatidate cytidylyltransferase</fullName>
        <ecNumber evidence="6">2.7.7.41</ecNumber>
    </recommendedName>
    <alternativeName>
        <fullName evidence="20">CDP-DAG synthase</fullName>
    </alternativeName>
    <alternativeName>
        <fullName evidence="22">CDP-DG synthase</fullName>
    </alternativeName>
    <alternativeName>
        <fullName evidence="18">CDP-diacylglycerol synthase</fullName>
    </alternativeName>
    <alternativeName>
        <fullName evidence="21">CDP-diglyceride pyrophosphorylase</fullName>
    </alternativeName>
    <alternativeName>
        <fullName evidence="23">CDP-diglyceride synthase</fullName>
    </alternativeName>
    <alternativeName>
        <fullName evidence="19">CTP:phosphatidate cytidylyltransferase</fullName>
    </alternativeName>
</protein>
<dbReference type="AlphaFoldDB" id="A0A231UW74"/>
<evidence type="ECO:0000256" key="23">
    <source>
        <dbReference type="ARBA" id="ARBA00033406"/>
    </source>
</evidence>
<reference evidence="26" key="1">
    <citation type="journal article" date="2017" name="Int. J. Syst. Evol. Microbiol.">
        <title>Notoacmeibacter marinus gen. nov., sp. nov., isolated from the gut of a limpet and proposal of Notoacmeibacteraceae fam. nov. in the order Rhizobiales of the class Alphaproteobacteria.</title>
        <authorList>
            <person name="Huang Z."/>
            <person name="Guo F."/>
            <person name="Lai Q."/>
        </authorList>
    </citation>
    <scope>NUCLEOTIDE SEQUENCE [LARGE SCALE GENOMIC DNA]</scope>
    <source>
        <strain evidence="26">XMTR2A4</strain>
    </source>
</reference>
<keyword evidence="17" id="KW-1208">Phospholipid metabolism</keyword>
<feature type="transmembrane region" description="Helical" evidence="24">
    <location>
        <begin position="135"/>
        <end position="155"/>
    </location>
</feature>
<evidence type="ECO:0000256" key="7">
    <source>
        <dbReference type="ARBA" id="ARBA00019373"/>
    </source>
</evidence>
<feature type="transmembrane region" description="Helical" evidence="24">
    <location>
        <begin position="200"/>
        <end position="218"/>
    </location>
</feature>
<evidence type="ECO:0000256" key="1">
    <source>
        <dbReference type="ARBA" id="ARBA00001698"/>
    </source>
</evidence>
<dbReference type="RefSeq" id="WP_094077012.1">
    <property type="nucleotide sequence ID" value="NZ_NBYO01000002.1"/>
</dbReference>
<evidence type="ECO:0000256" key="12">
    <source>
        <dbReference type="ARBA" id="ARBA00022695"/>
    </source>
</evidence>
<evidence type="ECO:0000256" key="24">
    <source>
        <dbReference type="SAM" id="Phobius"/>
    </source>
</evidence>
<feature type="transmembrane region" description="Helical" evidence="24">
    <location>
        <begin position="107"/>
        <end position="128"/>
    </location>
</feature>
<feature type="transmembrane region" description="Helical" evidence="24">
    <location>
        <begin position="6"/>
        <end position="26"/>
    </location>
</feature>
<dbReference type="EMBL" id="NBYO01000002">
    <property type="protein sequence ID" value="OXT00188.1"/>
    <property type="molecule type" value="Genomic_DNA"/>
</dbReference>
<evidence type="ECO:0000256" key="5">
    <source>
        <dbReference type="ARBA" id="ARBA00010185"/>
    </source>
</evidence>
<dbReference type="PANTHER" id="PTHR46382">
    <property type="entry name" value="PHOSPHATIDATE CYTIDYLYLTRANSFERASE"/>
    <property type="match status" value="1"/>
</dbReference>
<proteinExistence type="inferred from homology"/>
<evidence type="ECO:0000256" key="11">
    <source>
        <dbReference type="ARBA" id="ARBA00022692"/>
    </source>
</evidence>
<comment type="pathway">
    <text evidence="4">Lipid metabolism.</text>
</comment>
<dbReference type="Proteomes" id="UP000215405">
    <property type="component" value="Unassembled WGS sequence"/>
</dbReference>
<dbReference type="GO" id="GO:0005886">
    <property type="term" value="C:plasma membrane"/>
    <property type="evidence" value="ECO:0007669"/>
    <property type="project" value="UniProtKB-SubCell"/>
</dbReference>
<feature type="transmembrane region" description="Helical" evidence="24">
    <location>
        <begin position="251"/>
        <end position="271"/>
    </location>
</feature>
<name>A0A231UW74_9HYPH</name>
<organism evidence="25 26">
    <name type="scientific">Notoacmeibacter marinus</name>
    <dbReference type="NCBI Taxonomy" id="1876515"/>
    <lineage>
        <taxon>Bacteria</taxon>
        <taxon>Pseudomonadati</taxon>
        <taxon>Pseudomonadota</taxon>
        <taxon>Alphaproteobacteria</taxon>
        <taxon>Hyphomicrobiales</taxon>
        <taxon>Notoacmeibacteraceae</taxon>
        <taxon>Notoacmeibacter</taxon>
    </lineage>
</organism>
<dbReference type="GO" id="GO:0004605">
    <property type="term" value="F:phosphatidate cytidylyltransferase activity"/>
    <property type="evidence" value="ECO:0007669"/>
    <property type="project" value="UniProtKB-EC"/>
</dbReference>
<evidence type="ECO:0000256" key="17">
    <source>
        <dbReference type="ARBA" id="ARBA00023264"/>
    </source>
</evidence>
<keyword evidence="13 24" id="KW-1133">Transmembrane helix</keyword>
<evidence type="ECO:0000256" key="2">
    <source>
        <dbReference type="ARBA" id="ARBA00004651"/>
    </source>
</evidence>
<evidence type="ECO:0000256" key="14">
    <source>
        <dbReference type="ARBA" id="ARBA00023098"/>
    </source>
</evidence>
<evidence type="ECO:0000256" key="4">
    <source>
        <dbReference type="ARBA" id="ARBA00005189"/>
    </source>
</evidence>
<evidence type="ECO:0000256" key="6">
    <source>
        <dbReference type="ARBA" id="ARBA00012487"/>
    </source>
</evidence>
<evidence type="ECO:0000256" key="19">
    <source>
        <dbReference type="ARBA" id="ARBA00031825"/>
    </source>
</evidence>
<evidence type="ECO:0000256" key="13">
    <source>
        <dbReference type="ARBA" id="ARBA00022989"/>
    </source>
</evidence>
<comment type="caution">
    <text evidence="25">The sequence shown here is derived from an EMBL/GenBank/DDBJ whole genome shotgun (WGS) entry which is preliminary data.</text>
</comment>
<comment type="similarity">
    <text evidence="5">Belongs to the CDS family.</text>
</comment>
<dbReference type="EC" id="2.7.7.41" evidence="6"/>
<evidence type="ECO:0000256" key="21">
    <source>
        <dbReference type="ARBA" id="ARBA00032396"/>
    </source>
</evidence>
<keyword evidence="26" id="KW-1185">Reference proteome</keyword>
<evidence type="ECO:0000313" key="25">
    <source>
        <dbReference type="EMBL" id="OXT00188.1"/>
    </source>
</evidence>
<keyword evidence="16" id="KW-0594">Phospholipid biosynthesis</keyword>
<keyword evidence="12" id="KW-0548">Nucleotidyltransferase</keyword>
<keyword evidence="10" id="KW-0808">Transferase</keyword>
<gene>
    <name evidence="25" type="ORF">B7H23_08370</name>
</gene>
<accession>A0A231UW74</accession>
<sequence length="279" mass="28559">MASSNFVTRVISALILAPVALGLTWAGGVPFRLLAIVTSAAILYEWFTMFGRQAPAFWKACIASALGLTSLALLFGLTGTAALAMILGLYVVLAVIASVTAKREDSLSHTLAFGFLYASLPALAMIAIRGSGAGGLAALLFLFAVVWGTDIFAYFSGKAIGGPKLAPSISPGKTWSGAIGGALLASLCGFAVISLHAGHSVWAVLPIALLLSIAAQLGDLFESGAKRRAGVKDSSHLIPGHGGVLDRVDGLVVAAVCLYAIGLSLGGFDVFGETVLLQR</sequence>
<dbReference type="GO" id="GO:0016024">
    <property type="term" value="P:CDP-diacylglycerol biosynthetic process"/>
    <property type="evidence" value="ECO:0007669"/>
    <property type="project" value="TreeGrafter"/>
</dbReference>
<comment type="catalytic activity">
    <reaction evidence="1">
        <text>a 1,2-diacyl-sn-glycero-3-phosphate + CTP + H(+) = a CDP-1,2-diacyl-sn-glycerol + diphosphate</text>
        <dbReference type="Rhea" id="RHEA:16229"/>
        <dbReference type="ChEBI" id="CHEBI:15378"/>
        <dbReference type="ChEBI" id="CHEBI:33019"/>
        <dbReference type="ChEBI" id="CHEBI:37563"/>
        <dbReference type="ChEBI" id="CHEBI:58332"/>
        <dbReference type="ChEBI" id="CHEBI:58608"/>
        <dbReference type="EC" id="2.7.7.41"/>
    </reaction>
</comment>
<evidence type="ECO:0000256" key="3">
    <source>
        <dbReference type="ARBA" id="ARBA00005119"/>
    </source>
</evidence>
<evidence type="ECO:0000256" key="15">
    <source>
        <dbReference type="ARBA" id="ARBA00023136"/>
    </source>
</evidence>
<feature type="transmembrane region" description="Helical" evidence="24">
    <location>
        <begin position="175"/>
        <end position="193"/>
    </location>
</feature>
<evidence type="ECO:0000256" key="10">
    <source>
        <dbReference type="ARBA" id="ARBA00022679"/>
    </source>
</evidence>
<evidence type="ECO:0000256" key="20">
    <source>
        <dbReference type="ARBA" id="ARBA00032253"/>
    </source>
</evidence>